<evidence type="ECO:0000256" key="4">
    <source>
        <dbReference type="ARBA" id="ARBA00023049"/>
    </source>
</evidence>
<evidence type="ECO:0000256" key="2">
    <source>
        <dbReference type="ARBA" id="ARBA00022670"/>
    </source>
</evidence>
<dbReference type="Proteomes" id="UP000315628">
    <property type="component" value="Unassembled WGS sequence"/>
</dbReference>
<organism evidence="5 6">
    <name type="scientific">Marihabitans asiaticum</name>
    <dbReference type="NCBI Taxonomy" id="415218"/>
    <lineage>
        <taxon>Bacteria</taxon>
        <taxon>Bacillati</taxon>
        <taxon>Actinomycetota</taxon>
        <taxon>Actinomycetes</taxon>
        <taxon>Micrococcales</taxon>
        <taxon>Intrasporangiaceae</taxon>
        <taxon>Marihabitans</taxon>
    </lineage>
</organism>
<protein>
    <submittedName>
        <fullName evidence="5">Uncharacterized protein (TIGR02421 family)</fullName>
    </submittedName>
</protein>
<dbReference type="GO" id="GO:0006508">
    <property type="term" value="P:proteolysis"/>
    <property type="evidence" value="ECO:0007669"/>
    <property type="project" value="UniProtKB-KW"/>
</dbReference>
<comment type="caution">
    <text evidence="5">The sequence shown here is derived from an EMBL/GenBank/DDBJ whole genome shotgun (WGS) entry which is preliminary data.</text>
</comment>
<keyword evidence="3" id="KW-0378">Hydrolase</keyword>
<accession>A0A560WH99</accession>
<dbReference type="AlphaFoldDB" id="A0A560WH99"/>
<name>A0A560WH99_9MICO</name>
<dbReference type="PANTHER" id="PTHR31817">
    <property type="match status" value="1"/>
</dbReference>
<dbReference type="RefSeq" id="WP_246074325.1">
    <property type="nucleotide sequence ID" value="NZ_BAAAYT010000002.1"/>
</dbReference>
<dbReference type="GO" id="GO:0080164">
    <property type="term" value="P:regulation of nitric oxide metabolic process"/>
    <property type="evidence" value="ECO:0007669"/>
    <property type="project" value="TreeGrafter"/>
</dbReference>
<keyword evidence="2" id="KW-0645">Protease</keyword>
<evidence type="ECO:0000313" key="6">
    <source>
        <dbReference type="Proteomes" id="UP000315628"/>
    </source>
</evidence>
<dbReference type="InterPro" id="IPR012548">
    <property type="entry name" value="MATCAP"/>
</dbReference>
<dbReference type="SMART" id="SM01154">
    <property type="entry name" value="DUF1704"/>
    <property type="match status" value="1"/>
</dbReference>
<dbReference type="EMBL" id="VIUW01000001">
    <property type="protein sequence ID" value="TWD16874.1"/>
    <property type="molecule type" value="Genomic_DNA"/>
</dbReference>
<evidence type="ECO:0000256" key="3">
    <source>
        <dbReference type="ARBA" id="ARBA00022801"/>
    </source>
</evidence>
<dbReference type="Pfam" id="PF08014">
    <property type="entry name" value="MATCAP"/>
    <property type="match status" value="1"/>
</dbReference>
<reference evidence="5 6" key="1">
    <citation type="submission" date="2019-06" db="EMBL/GenBank/DDBJ databases">
        <title>Sequencing the genomes of 1000 actinobacteria strains.</title>
        <authorList>
            <person name="Klenk H.-P."/>
        </authorList>
    </citation>
    <scope>NUCLEOTIDE SEQUENCE [LARGE SCALE GENOMIC DNA]</scope>
    <source>
        <strain evidence="5 6">DSM 18935</strain>
    </source>
</reference>
<evidence type="ECO:0000313" key="5">
    <source>
        <dbReference type="EMBL" id="TWD16874.1"/>
    </source>
</evidence>
<evidence type="ECO:0000256" key="1">
    <source>
        <dbReference type="ARBA" id="ARBA00001947"/>
    </source>
</evidence>
<dbReference type="GO" id="GO:0008237">
    <property type="term" value="F:metallopeptidase activity"/>
    <property type="evidence" value="ECO:0007669"/>
    <property type="project" value="UniProtKB-KW"/>
</dbReference>
<dbReference type="PANTHER" id="PTHR31817:SF0">
    <property type="entry name" value="CHROMOSOME UNDETERMINED SCAFFOLD_67, WHOLE GENOME SHOTGUN SEQUENCE"/>
    <property type="match status" value="1"/>
</dbReference>
<proteinExistence type="predicted"/>
<sequence length="397" mass="43088">MTEDDAALRTVSVEDLAIDHSLAQMSRSMRFLLDVTPVNSDEIKADFVAGRVSEPHFEYRPIESDPEVLKQVVANVDVASVQDATLASLLRGKHRELTLQLDMLLARDTDDFRQLSTELYGGASPRLREQAEEILQGVPRPEAKGEKVTADEFLELAQAEIEYYTEVDPDIEMHAEVRDEVNGVMVSGDTLLIDPDSVIQRSRAVALLQHEVGTHLVTQVNGSAQPIQTLGTGLAGYDETQEGLAVLAEIGCGGLTAFRLRQLAARVITVNHMLAGASFVDAWRELVDADFPAASAFTTVMRAYRSGGLTKDAIYLRGLVDLLEHLARGGSLEHLWLGKFSLDDLPLIDSLADNEVLTPARILPRWLEDPGAAARLEAAAGCAGDLTGLLTPSPQSA</sequence>
<gene>
    <name evidence="5" type="ORF">FB557_0420</name>
</gene>
<comment type="cofactor">
    <cofactor evidence="1">
        <name>Zn(2+)</name>
        <dbReference type="ChEBI" id="CHEBI:29105"/>
    </cofactor>
</comment>
<keyword evidence="4" id="KW-0482">Metalloprotease</keyword>
<keyword evidence="6" id="KW-1185">Reference proteome</keyword>